<keyword evidence="2" id="KW-1185">Reference proteome</keyword>
<name>A0A7T7L2N8_9ACTN</name>
<dbReference type="AlphaFoldDB" id="A0A7T7L2N8"/>
<gene>
    <name evidence="1" type="ORF">JEQ17_41320</name>
</gene>
<proteinExistence type="predicted"/>
<reference evidence="1 2" key="1">
    <citation type="submission" date="2020-12" db="EMBL/GenBank/DDBJ databases">
        <title>A novel species.</title>
        <authorList>
            <person name="Li K."/>
        </authorList>
    </citation>
    <scope>NUCLEOTIDE SEQUENCE [LARGE SCALE GENOMIC DNA]</scope>
    <source>
        <strain evidence="1 2">ZYC-3</strain>
    </source>
</reference>
<dbReference type="RefSeq" id="WP_200400030.1">
    <property type="nucleotide sequence ID" value="NZ_CP066831.1"/>
</dbReference>
<evidence type="ECO:0000313" key="2">
    <source>
        <dbReference type="Proteomes" id="UP000595636"/>
    </source>
</evidence>
<evidence type="ECO:0000313" key="1">
    <source>
        <dbReference type="EMBL" id="QQM45221.1"/>
    </source>
</evidence>
<dbReference type="KEGG" id="slf:JEQ17_41320"/>
<dbReference type="EMBL" id="CP066831">
    <property type="protein sequence ID" value="QQM45221.1"/>
    <property type="molecule type" value="Genomic_DNA"/>
</dbReference>
<organism evidence="1 2">
    <name type="scientific">Streptomyces liliifuscus</name>
    <dbReference type="NCBI Taxonomy" id="2797636"/>
    <lineage>
        <taxon>Bacteria</taxon>
        <taxon>Bacillati</taxon>
        <taxon>Actinomycetota</taxon>
        <taxon>Actinomycetes</taxon>
        <taxon>Kitasatosporales</taxon>
        <taxon>Streptomycetaceae</taxon>
        <taxon>Streptomyces</taxon>
    </lineage>
</organism>
<protein>
    <submittedName>
        <fullName evidence="1">Uncharacterized protein</fullName>
    </submittedName>
</protein>
<dbReference type="Proteomes" id="UP000595636">
    <property type="component" value="Chromosome"/>
</dbReference>
<sequence length="253" mass="28302">MKEHALAPVARAIDRLQRSRRRGHQFLSRPYTYIGGPLPGCPACSTPPERIRVGHPDEVVSFAASPVPVIFQPCGHLFQVTQDDAEALADQQDSGRRCPRCDCPDGHSQCDHCKVCPHADRQLSTEDPRVRLAQFFEGEEPYTDERVIPTPAQWIWKWNRATPARRLQIAEAVLGAWDVNQKCLLDDHLGAIEELHEARAAIYRVRQLHRPVDHYGVTICAECSGWDGSTTDSSPCGYEHCPTIKALSPPETP</sequence>
<accession>A0A7T7L2N8</accession>